<sequence>MFRKVRFLTLGENVVKRLKLTEKIMTLIMDLGIFIRLNDTAS</sequence>
<keyword evidence="2" id="KW-1185">Reference proteome</keyword>
<evidence type="ECO:0000313" key="1">
    <source>
        <dbReference type="EMBL" id="EON77235.1"/>
    </source>
</evidence>
<organism evidence="1 2">
    <name type="scientific">Lunatimonas lonarensis</name>
    <dbReference type="NCBI Taxonomy" id="1232681"/>
    <lineage>
        <taxon>Bacteria</taxon>
        <taxon>Pseudomonadati</taxon>
        <taxon>Bacteroidota</taxon>
        <taxon>Cytophagia</taxon>
        <taxon>Cytophagales</taxon>
        <taxon>Cyclobacteriaceae</taxon>
    </lineage>
</organism>
<accession>R7ZSX0</accession>
<proteinExistence type="predicted"/>
<dbReference type="Proteomes" id="UP000013909">
    <property type="component" value="Unassembled WGS sequence"/>
</dbReference>
<gene>
    <name evidence="1" type="ORF">ADIS_2315</name>
</gene>
<protein>
    <submittedName>
        <fullName evidence="1">Uncharacterized protein</fullName>
    </submittedName>
</protein>
<dbReference type="AlphaFoldDB" id="R7ZSX0"/>
<dbReference type="EMBL" id="AQHR01000061">
    <property type="protein sequence ID" value="EON77235.1"/>
    <property type="molecule type" value="Genomic_DNA"/>
</dbReference>
<reference evidence="1 2" key="1">
    <citation type="submission" date="2013-02" db="EMBL/GenBank/DDBJ databases">
        <title>A novel strain isolated from Lonar lake, Maharashtra, India.</title>
        <authorList>
            <person name="Singh A."/>
        </authorList>
    </citation>
    <scope>NUCLEOTIDE SEQUENCE [LARGE SCALE GENOMIC DNA]</scope>
    <source>
        <strain evidence="1 2">AK24</strain>
    </source>
</reference>
<comment type="caution">
    <text evidence="1">The sequence shown here is derived from an EMBL/GenBank/DDBJ whole genome shotgun (WGS) entry which is preliminary data.</text>
</comment>
<name>R7ZSX0_9BACT</name>
<evidence type="ECO:0000313" key="2">
    <source>
        <dbReference type="Proteomes" id="UP000013909"/>
    </source>
</evidence>